<organism evidence="4 5">
    <name type="scientific">Helicobacter bilis</name>
    <dbReference type="NCBI Taxonomy" id="37372"/>
    <lineage>
        <taxon>Bacteria</taxon>
        <taxon>Pseudomonadati</taxon>
        <taxon>Campylobacterota</taxon>
        <taxon>Epsilonproteobacteria</taxon>
        <taxon>Campylobacterales</taxon>
        <taxon>Helicobacteraceae</taxon>
        <taxon>Helicobacter</taxon>
    </lineage>
</organism>
<name>A0A6D2CAB4_9HELI</name>
<protein>
    <submittedName>
        <fullName evidence="4">Transcriptional regulator</fullName>
    </submittedName>
</protein>
<evidence type="ECO:0000313" key="4">
    <source>
        <dbReference type="EMBL" id="TLE05099.1"/>
    </source>
</evidence>
<accession>A0A6D2CAB4</accession>
<evidence type="ECO:0000259" key="2">
    <source>
        <dbReference type="Pfam" id="PF17788"/>
    </source>
</evidence>
<feature type="domain" description="Carbamoyltransferase Kae1-like" evidence="3">
    <location>
        <begin position="297"/>
        <end position="553"/>
    </location>
</feature>
<dbReference type="GO" id="GO:0008270">
    <property type="term" value="F:zinc ion binding"/>
    <property type="evidence" value="ECO:0007669"/>
    <property type="project" value="TreeGrafter"/>
</dbReference>
<dbReference type="GO" id="GO:0016743">
    <property type="term" value="F:carboxyl- or carbamoyltransferase activity"/>
    <property type="evidence" value="ECO:0007669"/>
    <property type="project" value="TreeGrafter"/>
</dbReference>
<dbReference type="AlphaFoldDB" id="A0A6D2CAB4"/>
<sequence length="561" mass="62509">MLRKAKHLCKMGRVWSLGRKIMNNEKLDSTKSGWIQDIGVHNNGNLESIKMHPKPCTHPDSAENLDSKKSKTPTAEASLDNVKGCVDSCVMSLLDINGKAQKASSYESAKKATQNLDSINLAHNTQINSHSLSIRAMRISRGFAPLHITSDAIHSSNFSSNANHANTPCQSKSHTNNPKITNLNPKIFHLNTLSAAFGAMQKSSIAFGFHNHIIVSPYMGDLFTPHNIANFRKTYDYFSTIYGTPQALIADIHNQYISTQIAKEIAKDSKIPLFQVAHHHAHFNALLLESSMKEGVGVIFDGSGMGDDGTLWGGEFLCGDSKQVERILHFKPFRILGGEKHIKDCKRLAYSYAICNDIAPLKDFIESSYDENERKALQALHNTGFNSPLCSSAGRLFDIAGFILGLERLSYEAQSGELIASNTLKLAYDILRHKNETINYDTLMQTFSNMPYNPYPFHITQNMIDMSECIEEMLKDKQTGKNSDVIAARFIDTLAYCILESLKCIGTDYAFFGGGVFANYALCIRVKKLLHTHSIKAFFPKLPCSDYSISIGQLMYLQHFV</sequence>
<dbReference type="Gene3D" id="3.30.420.560">
    <property type="match status" value="1"/>
</dbReference>
<dbReference type="Pfam" id="PF22521">
    <property type="entry name" value="HypF_C_2"/>
    <property type="match status" value="1"/>
</dbReference>
<comment type="similarity">
    <text evidence="1">Belongs to the carbamoyltransferase HypF family.</text>
</comment>
<evidence type="ECO:0000259" key="3">
    <source>
        <dbReference type="Pfam" id="PF22521"/>
    </source>
</evidence>
<dbReference type="EMBL" id="JRPH02000010">
    <property type="protein sequence ID" value="TLE05099.1"/>
    <property type="molecule type" value="Genomic_DNA"/>
</dbReference>
<reference evidence="4 5" key="1">
    <citation type="journal article" date="2014" name="Genome Announc.">
        <title>Draft genome sequences of eight enterohepatic helicobacter species isolated from both laboratory and wild rodents.</title>
        <authorList>
            <person name="Sheh A."/>
            <person name="Shen Z."/>
            <person name="Fox J.G."/>
        </authorList>
    </citation>
    <scope>NUCLEOTIDE SEQUENCE [LARGE SCALE GENOMIC DNA]</scope>
    <source>
        <strain evidence="4 5">Missouri</strain>
    </source>
</reference>
<gene>
    <name evidence="4" type="ORF">LS77_004315</name>
</gene>
<dbReference type="PANTHER" id="PTHR42959">
    <property type="entry name" value="CARBAMOYLTRANSFERASE"/>
    <property type="match status" value="1"/>
</dbReference>
<dbReference type="GO" id="GO:0051604">
    <property type="term" value="P:protein maturation"/>
    <property type="evidence" value="ECO:0007669"/>
    <property type="project" value="TreeGrafter"/>
</dbReference>
<feature type="domain" description="HypF Kae1-like" evidence="2">
    <location>
        <begin position="196"/>
        <end position="289"/>
    </location>
</feature>
<comment type="caution">
    <text evidence="4">The sequence shown here is derived from an EMBL/GenBank/DDBJ whole genome shotgun (WGS) entry which is preliminary data.</text>
</comment>
<dbReference type="PANTHER" id="PTHR42959:SF1">
    <property type="entry name" value="CARBAMOYLTRANSFERASE HYPF"/>
    <property type="match status" value="1"/>
</dbReference>
<dbReference type="InterPro" id="IPR055128">
    <property type="entry name" value="HypF_C_2"/>
</dbReference>
<dbReference type="InterPro" id="IPR041440">
    <property type="entry name" value="HypF_C"/>
</dbReference>
<dbReference type="Pfam" id="PF17788">
    <property type="entry name" value="HypF_C"/>
    <property type="match status" value="1"/>
</dbReference>
<dbReference type="Proteomes" id="UP000029870">
    <property type="component" value="Unassembled WGS sequence"/>
</dbReference>
<evidence type="ECO:0000313" key="5">
    <source>
        <dbReference type="Proteomes" id="UP000029870"/>
    </source>
</evidence>
<dbReference type="Gene3D" id="3.30.420.360">
    <property type="match status" value="1"/>
</dbReference>
<proteinExistence type="inferred from homology"/>
<evidence type="ECO:0000256" key="1">
    <source>
        <dbReference type="ARBA" id="ARBA00008097"/>
    </source>
</evidence>
<dbReference type="InterPro" id="IPR051060">
    <property type="entry name" value="Carbamoyltrans_HypF-like"/>
</dbReference>
<dbReference type="Gene3D" id="1.10.357.160">
    <property type="match status" value="1"/>
</dbReference>